<sequence length="140" mass="14553">MGTVLAVLHVVSAVFLIGPMALLPQTALRAVRAGNGPMVELLTRSTKVFTWASLAVAVFGFGVSGIEGIPLSRTWLWLSIALYLVALVLSLVLVVPSLTRAAAELTGGRSATALYGRIAAGSGVVSLLLLAVTVLMVWKP</sequence>
<feature type="transmembrane region" description="Helical" evidence="1">
    <location>
        <begin position="118"/>
        <end position="138"/>
    </location>
</feature>
<keyword evidence="3" id="KW-1185">Reference proteome</keyword>
<dbReference type="OrthoDB" id="5190563at2"/>
<reference evidence="2 3" key="1">
    <citation type="submission" date="2017-09" db="EMBL/GenBank/DDBJ databases">
        <authorList>
            <person name="Ehlers B."/>
            <person name="Leendertz F.H."/>
        </authorList>
    </citation>
    <scope>NUCLEOTIDE SEQUENCE [LARGE SCALE GENOMIC DNA]</scope>
    <source>
        <strain evidence="2 3">DSM 46844</strain>
    </source>
</reference>
<proteinExistence type="predicted"/>
<dbReference type="Pfam" id="PF10027">
    <property type="entry name" value="DUF2269"/>
    <property type="match status" value="1"/>
</dbReference>
<feature type="transmembrane region" description="Helical" evidence="1">
    <location>
        <begin position="76"/>
        <end position="98"/>
    </location>
</feature>
<keyword evidence="1" id="KW-1133">Transmembrane helix</keyword>
<evidence type="ECO:0000313" key="3">
    <source>
        <dbReference type="Proteomes" id="UP000219514"/>
    </source>
</evidence>
<keyword evidence="1" id="KW-0812">Transmembrane</keyword>
<evidence type="ECO:0000256" key="1">
    <source>
        <dbReference type="SAM" id="Phobius"/>
    </source>
</evidence>
<protein>
    <submittedName>
        <fullName evidence="2">Predicted integral membrane protein</fullName>
    </submittedName>
</protein>
<dbReference type="AlphaFoldDB" id="A0A285EHH3"/>
<organism evidence="2 3">
    <name type="scientific">Geodermatophilus sabuli</name>
    <dbReference type="NCBI Taxonomy" id="1564158"/>
    <lineage>
        <taxon>Bacteria</taxon>
        <taxon>Bacillati</taxon>
        <taxon>Actinomycetota</taxon>
        <taxon>Actinomycetes</taxon>
        <taxon>Geodermatophilales</taxon>
        <taxon>Geodermatophilaceae</taxon>
        <taxon>Geodermatophilus</taxon>
    </lineage>
</organism>
<dbReference type="InterPro" id="IPR018729">
    <property type="entry name" value="DUF2269_transmembrane"/>
</dbReference>
<dbReference type="EMBL" id="OBDO01000010">
    <property type="protein sequence ID" value="SNX98313.1"/>
    <property type="molecule type" value="Genomic_DNA"/>
</dbReference>
<keyword evidence="1" id="KW-0472">Membrane</keyword>
<accession>A0A285EHH3</accession>
<name>A0A285EHH3_9ACTN</name>
<evidence type="ECO:0000313" key="2">
    <source>
        <dbReference type="EMBL" id="SNX98313.1"/>
    </source>
</evidence>
<dbReference type="Proteomes" id="UP000219514">
    <property type="component" value="Unassembled WGS sequence"/>
</dbReference>
<gene>
    <name evidence="2" type="ORF">SAMN06893097_11095</name>
</gene>
<dbReference type="RefSeq" id="WP_097208251.1">
    <property type="nucleotide sequence ID" value="NZ_JACHXB010000005.1"/>
</dbReference>
<feature type="transmembrane region" description="Helical" evidence="1">
    <location>
        <begin position="48"/>
        <end position="69"/>
    </location>
</feature>